<evidence type="ECO:0000313" key="14">
    <source>
        <dbReference type="Proteomes" id="UP000322080"/>
    </source>
</evidence>
<gene>
    <name evidence="10 13" type="primary">rsgA</name>
    <name evidence="13" type="ORF">FVF75_04920</name>
</gene>
<feature type="domain" description="CP-type G" evidence="12">
    <location>
        <begin position="101"/>
        <end position="255"/>
    </location>
</feature>
<comment type="function">
    <text evidence="10">One of several proteins that assist in the late maturation steps of the functional core of the 30S ribosomal subunit. Helps release RbfA from mature subunits. May play a role in the assembly of ribosomal proteins into the subunit. Circularly permuted GTPase that catalyzes slow GTP hydrolysis, GTPase activity is stimulated by the 30S ribosomal subunit.</text>
</comment>
<keyword evidence="1 10" id="KW-0963">Cytoplasm</keyword>
<comment type="similarity">
    <text evidence="10">Belongs to the TRAFAC class YlqF/YawG GTPase family. RsgA subfamily.</text>
</comment>
<dbReference type="NCBIfam" id="TIGR00157">
    <property type="entry name" value="ribosome small subunit-dependent GTPase A"/>
    <property type="match status" value="1"/>
</dbReference>
<evidence type="ECO:0000256" key="9">
    <source>
        <dbReference type="ARBA" id="ARBA00023134"/>
    </source>
</evidence>
<organism evidence="13 14">
    <name type="scientific">Maritimibacter fusiformis</name>
    <dbReference type="NCBI Taxonomy" id="2603819"/>
    <lineage>
        <taxon>Bacteria</taxon>
        <taxon>Pseudomonadati</taxon>
        <taxon>Pseudomonadota</taxon>
        <taxon>Alphaproteobacteria</taxon>
        <taxon>Rhodobacterales</taxon>
        <taxon>Roseobacteraceae</taxon>
        <taxon>Maritimibacter</taxon>
    </lineage>
</organism>
<reference evidence="13 14" key="1">
    <citation type="submission" date="2019-08" db="EMBL/GenBank/DDBJ databases">
        <title>Identification of a novel species of the genus Boseongicola.</title>
        <authorList>
            <person name="Zhang X.-Q."/>
        </authorList>
    </citation>
    <scope>NUCLEOTIDE SEQUENCE [LARGE SCALE GENOMIC DNA]</scope>
    <source>
        <strain evidence="13 14">HY14</strain>
    </source>
</reference>
<dbReference type="PROSITE" id="PS51721">
    <property type="entry name" value="G_CP"/>
    <property type="match status" value="1"/>
</dbReference>
<comment type="caution">
    <text evidence="13">The sequence shown here is derived from an EMBL/GenBank/DDBJ whole genome shotgun (WGS) entry which is preliminary data.</text>
</comment>
<keyword evidence="14" id="KW-1185">Reference proteome</keyword>
<dbReference type="EMBL" id="VSIY01000004">
    <property type="protein sequence ID" value="TYB82079.1"/>
    <property type="molecule type" value="Genomic_DNA"/>
</dbReference>
<keyword evidence="6 10" id="KW-0378">Hydrolase</keyword>
<accession>A0A5D0RLT4</accession>
<feature type="binding site" evidence="10">
    <location>
        <position position="291"/>
    </location>
    <ligand>
        <name>Zn(2+)</name>
        <dbReference type="ChEBI" id="CHEBI:29105"/>
    </ligand>
</feature>
<evidence type="ECO:0000256" key="2">
    <source>
        <dbReference type="ARBA" id="ARBA00022517"/>
    </source>
</evidence>
<dbReference type="Gene3D" id="1.10.40.50">
    <property type="entry name" value="Probable gtpase engc, domain 3"/>
    <property type="match status" value="1"/>
</dbReference>
<comment type="cofactor">
    <cofactor evidence="10">
        <name>Zn(2+)</name>
        <dbReference type="ChEBI" id="CHEBI:29105"/>
    </cofactor>
    <text evidence="10">Binds 1 zinc ion per subunit.</text>
</comment>
<evidence type="ECO:0000259" key="12">
    <source>
        <dbReference type="PROSITE" id="PS51721"/>
    </source>
</evidence>
<dbReference type="InterPro" id="IPR004881">
    <property type="entry name" value="Ribosome_biogen_GTPase_RsgA"/>
</dbReference>
<keyword evidence="7 10" id="KW-0862">Zinc</keyword>
<dbReference type="GO" id="GO:0046872">
    <property type="term" value="F:metal ion binding"/>
    <property type="evidence" value="ECO:0007669"/>
    <property type="project" value="UniProtKB-KW"/>
</dbReference>
<feature type="binding site" evidence="10">
    <location>
        <position position="285"/>
    </location>
    <ligand>
        <name>Zn(2+)</name>
        <dbReference type="ChEBI" id="CHEBI:29105"/>
    </ligand>
</feature>
<proteinExistence type="inferred from homology"/>
<evidence type="ECO:0000256" key="1">
    <source>
        <dbReference type="ARBA" id="ARBA00022490"/>
    </source>
</evidence>
<dbReference type="RefSeq" id="WP_148376799.1">
    <property type="nucleotide sequence ID" value="NZ_VSIY01000004.1"/>
</dbReference>
<evidence type="ECO:0000313" key="13">
    <source>
        <dbReference type="EMBL" id="TYB82079.1"/>
    </source>
</evidence>
<dbReference type="Gene3D" id="3.40.50.300">
    <property type="entry name" value="P-loop containing nucleotide triphosphate hydrolases"/>
    <property type="match status" value="1"/>
</dbReference>
<dbReference type="GO" id="GO:0005737">
    <property type="term" value="C:cytoplasm"/>
    <property type="evidence" value="ECO:0007669"/>
    <property type="project" value="UniProtKB-SubCell"/>
</dbReference>
<keyword evidence="5 10" id="KW-0547">Nucleotide-binding</keyword>
<dbReference type="GO" id="GO:0003924">
    <property type="term" value="F:GTPase activity"/>
    <property type="evidence" value="ECO:0007669"/>
    <property type="project" value="UniProtKB-UniRule"/>
</dbReference>
<feature type="binding site" evidence="10">
    <location>
        <begin position="146"/>
        <end position="149"/>
    </location>
    <ligand>
        <name>GTP</name>
        <dbReference type="ChEBI" id="CHEBI:37565"/>
    </ligand>
</feature>
<dbReference type="InterPro" id="IPR010914">
    <property type="entry name" value="RsgA_GTPase_dom"/>
</dbReference>
<feature type="domain" description="EngC GTPase" evidence="11">
    <location>
        <begin position="107"/>
        <end position="253"/>
    </location>
</feature>
<keyword evidence="3 10" id="KW-0479">Metal-binding</keyword>
<dbReference type="PROSITE" id="PS50936">
    <property type="entry name" value="ENGC_GTPASE"/>
    <property type="match status" value="1"/>
</dbReference>
<name>A0A5D0RLT4_9RHOB</name>
<keyword evidence="4 10" id="KW-0699">rRNA-binding</keyword>
<dbReference type="GO" id="GO:0019843">
    <property type="term" value="F:rRNA binding"/>
    <property type="evidence" value="ECO:0007669"/>
    <property type="project" value="UniProtKB-KW"/>
</dbReference>
<comment type="subunit">
    <text evidence="10">Monomer. Associates with 30S ribosomal subunit, binds 16S rRNA.</text>
</comment>
<dbReference type="InterPro" id="IPR027417">
    <property type="entry name" value="P-loop_NTPase"/>
</dbReference>
<feature type="binding site" evidence="10">
    <location>
        <position position="278"/>
    </location>
    <ligand>
        <name>Zn(2+)</name>
        <dbReference type="ChEBI" id="CHEBI:29105"/>
    </ligand>
</feature>
<keyword evidence="9 10" id="KW-0342">GTP-binding</keyword>
<dbReference type="GO" id="GO:0005525">
    <property type="term" value="F:GTP binding"/>
    <property type="evidence" value="ECO:0007669"/>
    <property type="project" value="UniProtKB-UniRule"/>
</dbReference>
<dbReference type="EC" id="3.6.1.-" evidence="10"/>
<dbReference type="Pfam" id="PF03193">
    <property type="entry name" value="RsgA_GTPase"/>
    <property type="match status" value="1"/>
</dbReference>
<feature type="binding site" evidence="10">
    <location>
        <begin position="198"/>
        <end position="206"/>
    </location>
    <ligand>
        <name>GTP</name>
        <dbReference type="ChEBI" id="CHEBI:37565"/>
    </ligand>
</feature>
<evidence type="ECO:0000256" key="7">
    <source>
        <dbReference type="ARBA" id="ARBA00022833"/>
    </source>
</evidence>
<evidence type="ECO:0000256" key="10">
    <source>
        <dbReference type="HAMAP-Rule" id="MF_01820"/>
    </source>
</evidence>
<dbReference type="SUPFAM" id="SSF52540">
    <property type="entry name" value="P-loop containing nucleoside triphosphate hydrolases"/>
    <property type="match status" value="1"/>
</dbReference>
<protein>
    <recommendedName>
        <fullName evidence="10">Small ribosomal subunit biogenesis GTPase RsgA</fullName>
        <ecNumber evidence="10">3.6.1.-</ecNumber>
    </recommendedName>
</protein>
<keyword evidence="8 10" id="KW-0694">RNA-binding</keyword>
<evidence type="ECO:0000256" key="6">
    <source>
        <dbReference type="ARBA" id="ARBA00022801"/>
    </source>
</evidence>
<sequence>MTYPNLKELGWNAEFLRQLDIDEIGRLTPVRLTSVHRDRVEALGEDGPRTLLLPPGLTTGEVAVGDWVLADTASDPEADRIDRVLDRKSLLHRRAAGTDVRDQLIAANVDTLFITSSFNEDFNPARLERFLALALAAGVQPVFVMTKADLCDDLDPYLDALRDLAPSVPVVALDARDSDAAAQLADWCGPVQTVALLGSSGVGKSTLAATLTGDDIVTQDIRDDDAKGRHTTTARSFHRLKDGGWLIDTPGMRAVRLAGVEEGIDAVFADVAELAAGCRFTDCQHDTEPGCAVQAAIEAGDLDPDRLARWQKLKLEEARHSESLAQANARGKRFGKIVKEIKRAKPRYRE</sequence>
<evidence type="ECO:0000256" key="8">
    <source>
        <dbReference type="ARBA" id="ARBA00022884"/>
    </source>
</evidence>
<evidence type="ECO:0000259" key="11">
    <source>
        <dbReference type="PROSITE" id="PS50936"/>
    </source>
</evidence>
<evidence type="ECO:0000256" key="5">
    <source>
        <dbReference type="ARBA" id="ARBA00022741"/>
    </source>
</evidence>
<dbReference type="CDD" id="cd01854">
    <property type="entry name" value="YjeQ_EngC"/>
    <property type="match status" value="1"/>
</dbReference>
<evidence type="ECO:0000256" key="3">
    <source>
        <dbReference type="ARBA" id="ARBA00022723"/>
    </source>
</evidence>
<dbReference type="InterPro" id="IPR030378">
    <property type="entry name" value="G_CP_dom"/>
</dbReference>
<comment type="subcellular location">
    <subcellularLocation>
        <location evidence="10">Cytoplasm</location>
    </subcellularLocation>
</comment>
<evidence type="ECO:0000256" key="4">
    <source>
        <dbReference type="ARBA" id="ARBA00022730"/>
    </source>
</evidence>
<dbReference type="PANTHER" id="PTHR32120:SF10">
    <property type="entry name" value="SMALL RIBOSOMAL SUBUNIT BIOGENESIS GTPASE RSGA"/>
    <property type="match status" value="1"/>
</dbReference>
<feature type="binding site" evidence="10">
    <location>
        <position position="283"/>
    </location>
    <ligand>
        <name>Zn(2+)</name>
        <dbReference type="ChEBI" id="CHEBI:29105"/>
    </ligand>
</feature>
<dbReference type="PANTHER" id="PTHR32120">
    <property type="entry name" value="SMALL RIBOSOMAL SUBUNIT BIOGENESIS GTPASE RSGA"/>
    <property type="match status" value="1"/>
</dbReference>
<dbReference type="GO" id="GO:0042274">
    <property type="term" value="P:ribosomal small subunit biogenesis"/>
    <property type="evidence" value="ECO:0007669"/>
    <property type="project" value="UniProtKB-UniRule"/>
</dbReference>
<dbReference type="HAMAP" id="MF_01820">
    <property type="entry name" value="GTPase_RsgA"/>
    <property type="match status" value="1"/>
</dbReference>
<dbReference type="Proteomes" id="UP000322080">
    <property type="component" value="Unassembled WGS sequence"/>
</dbReference>
<keyword evidence="2 10" id="KW-0690">Ribosome biogenesis</keyword>
<dbReference type="AlphaFoldDB" id="A0A5D0RLT4"/>